<dbReference type="CDD" id="cd00167">
    <property type="entry name" value="SANT"/>
    <property type="match status" value="1"/>
</dbReference>
<reference evidence="14 15" key="1">
    <citation type="journal article" date="2021" name="Sci. Rep.">
        <title>The genome of the diatom Chaetoceros tenuissimus carries an ancient integrated fragment of an extant virus.</title>
        <authorList>
            <person name="Hongo Y."/>
            <person name="Kimura K."/>
            <person name="Takaki Y."/>
            <person name="Yoshida Y."/>
            <person name="Baba S."/>
            <person name="Kobayashi G."/>
            <person name="Nagasaki K."/>
            <person name="Hano T."/>
            <person name="Tomaru Y."/>
        </authorList>
    </citation>
    <scope>NUCLEOTIDE SEQUENCE [LARGE SCALE GENOMIC DNA]</scope>
    <source>
        <strain evidence="14 15">NIES-3715</strain>
    </source>
</reference>
<evidence type="ECO:0000259" key="12">
    <source>
        <dbReference type="PROSITE" id="PS51293"/>
    </source>
</evidence>
<evidence type="ECO:0000313" key="14">
    <source>
        <dbReference type="EMBL" id="GFH45105.1"/>
    </source>
</evidence>
<keyword evidence="1" id="KW-0645">Protease</keyword>
<feature type="domain" description="Myb-like" evidence="11">
    <location>
        <begin position="220"/>
        <end position="270"/>
    </location>
</feature>
<feature type="domain" description="SANT" evidence="12">
    <location>
        <begin position="223"/>
        <end position="276"/>
    </location>
</feature>
<dbReference type="AlphaFoldDB" id="A0AAD3CI86"/>
<evidence type="ECO:0000256" key="3">
    <source>
        <dbReference type="ARBA" id="ARBA00022801"/>
    </source>
</evidence>
<dbReference type="PROSITE" id="PS51294">
    <property type="entry name" value="HTH_MYB"/>
    <property type="match status" value="1"/>
</dbReference>
<feature type="compositionally biased region" description="Polar residues" evidence="10">
    <location>
        <begin position="1"/>
        <end position="11"/>
    </location>
</feature>
<feature type="compositionally biased region" description="Low complexity" evidence="10">
    <location>
        <begin position="349"/>
        <end position="365"/>
    </location>
</feature>
<feature type="domain" description="HTH myb-type" evidence="13">
    <location>
        <begin position="226"/>
        <end position="274"/>
    </location>
</feature>
<sequence length="533" mass="58592">MNPTYNQSCQEKVTGDQTRDKKNKVNNSSTQKKSKAETHELAIAVSSSSKTFRKINKDMACIANASSHHSFTPMKRSLEESQHSFSDVPMTREQIDDVIDNSLGNDCFDFLNIPKAITTTASAPVTGAATSNSQKKQCVRMQDNHSRESQDGRVQEKHQTIQQKQKAIVHRKDPSLKIAATVASLPRASLAKSVPKTIVTSALVSDKKPSSTSTKPASTKNKPSTGRWTKEEHEAFLKGLKVHGREWKKVALNIPTRTSSQIRSHAQKYFAKLAKDEQNYPNVASSSVEGVAMNLEGAGLQGTYSQSVLNRMEKILKDPKAAELEVEQTLLKLRARYEELQRTLRIQEQQKQEGQQVQEQGGLVQKGDRQGSDKNTSQGQTITASCQVENTATGNVVERETNQDTAGTIAPVCNQIRKSASYLNLLSKAHASPQGKNMLSVSEESLMLHSNELIALSVLGSDLPMSESSQNLKELAKSSSENSMHSLHRSLSSSRFANTNQSENVVVRSFSSSRFTDPISQSVKSPSSEEKSC</sequence>
<evidence type="ECO:0000256" key="4">
    <source>
        <dbReference type="ARBA" id="ARBA00022833"/>
    </source>
</evidence>
<dbReference type="PANTHER" id="PTHR44042">
    <property type="entry name" value="DUPLICATED HOMEODOMAIN-LIKE SUPERFAMILY PROTEIN-RELATED"/>
    <property type="match status" value="1"/>
</dbReference>
<evidence type="ECO:0000256" key="7">
    <source>
        <dbReference type="ARBA" id="ARBA00023125"/>
    </source>
</evidence>
<feature type="compositionally biased region" description="Low complexity" evidence="10">
    <location>
        <begin position="210"/>
        <end position="225"/>
    </location>
</feature>
<name>A0AAD3CI86_9STRA</name>
<feature type="compositionally biased region" description="Basic and acidic residues" evidence="10">
    <location>
        <begin position="142"/>
        <end position="156"/>
    </location>
</feature>
<dbReference type="Pfam" id="PF00249">
    <property type="entry name" value="Myb_DNA-binding"/>
    <property type="match status" value="1"/>
</dbReference>
<dbReference type="GO" id="GO:0006508">
    <property type="term" value="P:proteolysis"/>
    <property type="evidence" value="ECO:0007669"/>
    <property type="project" value="UniProtKB-KW"/>
</dbReference>
<feature type="compositionally biased region" description="Polar residues" evidence="10">
    <location>
        <begin position="373"/>
        <end position="386"/>
    </location>
</feature>
<dbReference type="GO" id="GO:0003677">
    <property type="term" value="F:DNA binding"/>
    <property type="evidence" value="ECO:0007669"/>
    <property type="project" value="UniProtKB-KW"/>
</dbReference>
<dbReference type="PROSITE" id="PS50090">
    <property type="entry name" value="MYB_LIKE"/>
    <property type="match status" value="1"/>
</dbReference>
<dbReference type="InterPro" id="IPR017930">
    <property type="entry name" value="Myb_dom"/>
</dbReference>
<feature type="compositionally biased region" description="Polar residues" evidence="10">
    <location>
        <begin position="124"/>
        <end position="136"/>
    </location>
</feature>
<dbReference type="SMART" id="SM00717">
    <property type="entry name" value="SANT"/>
    <property type="match status" value="1"/>
</dbReference>
<keyword evidence="8" id="KW-0804">Transcription</keyword>
<dbReference type="InterPro" id="IPR017884">
    <property type="entry name" value="SANT_dom"/>
</dbReference>
<feature type="region of interest" description="Disordered" evidence="10">
    <location>
        <begin position="514"/>
        <end position="533"/>
    </location>
</feature>
<dbReference type="Gene3D" id="1.10.10.60">
    <property type="entry name" value="Homeodomain-like"/>
    <property type="match status" value="1"/>
</dbReference>
<feature type="region of interest" description="Disordered" evidence="10">
    <location>
        <begin position="124"/>
        <end position="156"/>
    </location>
</feature>
<dbReference type="InterPro" id="IPR006447">
    <property type="entry name" value="Myb_dom_plants"/>
</dbReference>
<dbReference type="NCBIfam" id="TIGR01557">
    <property type="entry name" value="myb_SHAQKYF"/>
    <property type="match status" value="1"/>
</dbReference>
<keyword evidence="9" id="KW-0539">Nucleus</keyword>
<dbReference type="PANTHER" id="PTHR44042:SF67">
    <property type="entry name" value="MYB-LIKE PROTEIN I"/>
    <property type="match status" value="1"/>
</dbReference>
<keyword evidence="7" id="KW-0238">DNA-binding</keyword>
<feature type="region of interest" description="Disordered" evidence="10">
    <location>
        <begin position="349"/>
        <end position="386"/>
    </location>
</feature>
<dbReference type="GO" id="GO:0046872">
    <property type="term" value="F:metal ion binding"/>
    <property type="evidence" value="ECO:0007669"/>
    <property type="project" value="UniProtKB-KW"/>
</dbReference>
<protein>
    <submittedName>
        <fullName evidence="14">Uncharacterized protein</fullName>
    </submittedName>
</protein>
<dbReference type="GO" id="GO:0008237">
    <property type="term" value="F:metallopeptidase activity"/>
    <property type="evidence" value="ECO:0007669"/>
    <property type="project" value="UniProtKB-KW"/>
</dbReference>
<evidence type="ECO:0000259" key="13">
    <source>
        <dbReference type="PROSITE" id="PS51294"/>
    </source>
</evidence>
<feature type="compositionally biased region" description="Polar residues" evidence="10">
    <location>
        <begin position="470"/>
        <end position="484"/>
    </location>
</feature>
<dbReference type="PROSITE" id="PS51293">
    <property type="entry name" value="SANT"/>
    <property type="match status" value="1"/>
</dbReference>
<accession>A0AAD3CI86</accession>
<dbReference type="SUPFAM" id="SSF46689">
    <property type="entry name" value="Homeodomain-like"/>
    <property type="match status" value="1"/>
</dbReference>
<organism evidence="14 15">
    <name type="scientific">Chaetoceros tenuissimus</name>
    <dbReference type="NCBI Taxonomy" id="426638"/>
    <lineage>
        <taxon>Eukaryota</taxon>
        <taxon>Sar</taxon>
        <taxon>Stramenopiles</taxon>
        <taxon>Ochrophyta</taxon>
        <taxon>Bacillariophyta</taxon>
        <taxon>Coscinodiscophyceae</taxon>
        <taxon>Chaetocerotophycidae</taxon>
        <taxon>Chaetocerotales</taxon>
        <taxon>Chaetocerotaceae</taxon>
        <taxon>Chaetoceros</taxon>
    </lineage>
</organism>
<dbReference type="Proteomes" id="UP001054902">
    <property type="component" value="Unassembled WGS sequence"/>
</dbReference>
<evidence type="ECO:0000256" key="10">
    <source>
        <dbReference type="SAM" id="MobiDB-lite"/>
    </source>
</evidence>
<dbReference type="EMBL" id="BLLK01000020">
    <property type="protein sequence ID" value="GFH45105.1"/>
    <property type="molecule type" value="Genomic_DNA"/>
</dbReference>
<feature type="region of interest" description="Disordered" evidence="10">
    <location>
        <begin position="470"/>
        <end position="495"/>
    </location>
</feature>
<dbReference type="InterPro" id="IPR009057">
    <property type="entry name" value="Homeodomain-like_sf"/>
</dbReference>
<evidence type="ECO:0000256" key="2">
    <source>
        <dbReference type="ARBA" id="ARBA00022723"/>
    </source>
</evidence>
<evidence type="ECO:0000259" key="11">
    <source>
        <dbReference type="PROSITE" id="PS50090"/>
    </source>
</evidence>
<gene>
    <name evidence="14" type="ORF">CTEN210_01579</name>
</gene>
<evidence type="ECO:0000256" key="9">
    <source>
        <dbReference type="ARBA" id="ARBA00023242"/>
    </source>
</evidence>
<keyword evidence="6" id="KW-0482">Metalloprotease</keyword>
<keyword evidence="2" id="KW-0479">Metal-binding</keyword>
<keyword evidence="5" id="KW-0805">Transcription regulation</keyword>
<evidence type="ECO:0000256" key="5">
    <source>
        <dbReference type="ARBA" id="ARBA00023015"/>
    </source>
</evidence>
<evidence type="ECO:0000256" key="6">
    <source>
        <dbReference type="ARBA" id="ARBA00023049"/>
    </source>
</evidence>
<feature type="region of interest" description="Disordered" evidence="10">
    <location>
        <begin position="1"/>
        <end position="38"/>
    </location>
</feature>
<dbReference type="InterPro" id="IPR001005">
    <property type="entry name" value="SANT/Myb"/>
</dbReference>
<dbReference type="FunFam" id="1.10.10.60:FF:000151">
    <property type="entry name" value="histone H2A deubiquitinase MYSM1 isoform X2"/>
    <property type="match status" value="1"/>
</dbReference>
<proteinExistence type="predicted"/>
<feature type="region of interest" description="Disordered" evidence="10">
    <location>
        <begin position="203"/>
        <end position="229"/>
    </location>
</feature>
<evidence type="ECO:0000256" key="8">
    <source>
        <dbReference type="ARBA" id="ARBA00023163"/>
    </source>
</evidence>
<evidence type="ECO:0000256" key="1">
    <source>
        <dbReference type="ARBA" id="ARBA00022670"/>
    </source>
</evidence>
<keyword evidence="15" id="KW-1185">Reference proteome</keyword>
<keyword evidence="3" id="KW-0378">Hydrolase</keyword>
<comment type="caution">
    <text evidence="14">The sequence shown here is derived from an EMBL/GenBank/DDBJ whole genome shotgun (WGS) entry which is preliminary data.</text>
</comment>
<keyword evidence="4" id="KW-0862">Zinc</keyword>
<evidence type="ECO:0000313" key="15">
    <source>
        <dbReference type="Proteomes" id="UP001054902"/>
    </source>
</evidence>